<dbReference type="GO" id="GO:0006352">
    <property type="term" value="P:DNA-templated transcription initiation"/>
    <property type="evidence" value="ECO:0007669"/>
    <property type="project" value="InterPro"/>
</dbReference>
<proteinExistence type="predicted"/>
<accession>F6DPG1</accession>
<dbReference type="NCBIfam" id="TIGR02937">
    <property type="entry name" value="sigma70-ECF"/>
    <property type="match status" value="1"/>
</dbReference>
<sequence length="170" mass="20092">MFKSNFKNNSNILLIIEKFQPLIKKYSKRLFYEEAESDLTIFLLELIKKIPNTENERVITSYIAKSIKNEFIRLNKKQELISQKEVATELDKLKYISENNIDLDIKIDIKNALKSLSQKQREVIEYRILLDYSYSKTASILNISRQAVFKTQKKALNILKDKLQKVYYSS</sequence>
<dbReference type="OrthoDB" id="2449942at2"/>
<name>F6DPG1_DESRL</name>
<reference evidence="2 3" key="2">
    <citation type="journal article" date="2012" name="Stand. Genomic Sci.">
        <title>Complete genome sequence of the sulfate-reducing firmicute Desulfotomaculum ruminis type strain (DL(T)).</title>
        <authorList>
            <person name="Spring S."/>
            <person name="Visser M."/>
            <person name="Lu M."/>
            <person name="Copeland A."/>
            <person name="Lapidus A."/>
            <person name="Lucas S."/>
            <person name="Cheng J.F."/>
            <person name="Han C."/>
            <person name="Tapia R."/>
            <person name="Goodwin L.A."/>
            <person name="Pitluck S."/>
            <person name="Ivanova N."/>
            <person name="Land M."/>
            <person name="Hauser L."/>
            <person name="Larimer F."/>
            <person name="Rohde M."/>
            <person name="Goker M."/>
            <person name="Detter J.C."/>
            <person name="Kyrpides N.C."/>
            <person name="Woyke T."/>
            <person name="Schaap P.J."/>
            <person name="Plugge C.M."/>
            <person name="Muyzer G."/>
            <person name="Kuever J."/>
            <person name="Pereira I.A."/>
            <person name="Parshina S.N."/>
            <person name="Bernier-Latmani R."/>
            <person name="Stams A.J."/>
            <person name="Klenk H.P."/>
        </authorList>
    </citation>
    <scope>NUCLEOTIDE SEQUENCE [LARGE SCALE GENOMIC DNA]</scope>
    <source>
        <strain evidence="3">ATCC 23193 / DSM 2154 / NCIB 8452 / DL</strain>
    </source>
</reference>
<gene>
    <name evidence="2" type="ordered locus">Desru_0337</name>
</gene>
<dbReference type="InterPro" id="IPR036388">
    <property type="entry name" value="WH-like_DNA-bd_sf"/>
</dbReference>
<evidence type="ECO:0000313" key="3">
    <source>
        <dbReference type="Proteomes" id="UP000009234"/>
    </source>
</evidence>
<protein>
    <submittedName>
        <fullName evidence="2">RNA polymerase sigma factor, sigma-70 family</fullName>
    </submittedName>
</protein>
<dbReference type="InterPro" id="IPR014284">
    <property type="entry name" value="RNA_pol_sigma-70_dom"/>
</dbReference>
<keyword evidence="3" id="KW-1185">Reference proteome</keyword>
<reference evidence="3" key="1">
    <citation type="submission" date="2011-05" db="EMBL/GenBank/DDBJ databases">
        <title>Complete sequence of Desulfotomaculum ruminis DSM 2154.</title>
        <authorList>
            <person name="Lucas S."/>
            <person name="Copeland A."/>
            <person name="Lapidus A."/>
            <person name="Cheng J.-F."/>
            <person name="Goodwin L."/>
            <person name="Pitluck S."/>
            <person name="Lu M."/>
            <person name="Detter J.C."/>
            <person name="Han C."/>
            <person name="Tapia R."/>
            <person name="Land M."/>
            <person name="Hauser L."/>
            <person name="Kyrpides N."/>
            <person name="Ivanova N."/>
            <person name="Mikhailova N."/>
            <person name="Pagani I."/>
            <person name="Stams A.J.M."/>
            <person name="Plugge C.M."/>
            <person name="Muyzer G."/>
            <person name="Kuever J."/>
            <person name="Parshina S.N."/>
            <person name="Ivanova A.E."/>
            <person name="Nazina T.N."/>
            <person name="Brambilla E."/>
            <person name="Spring S."/>
            <person name="Klenk H.-P."/>
            <person name="Woyke T."/>
        </authorList>
    </citation>
    <scope>NUCLEOTIDE SEQUENCE [LARGE SCALE GENOMIC DNA]</scope>
    <source>
        <strain evidence="3">ATCC 23193 / DSM 2154 / NCIB 8452 / DL</strain>
    </source>
</reference>
<organism evidence="2 3">
    <name type="scientific">Desulforamulus ruminis (strain ATCC 23193 / DSM 2154 / NCIMB 8452 / DL)</name>
    <name type="common">Desulfotomaculum ruminis</name>
    <dbReference type="NCBI Taxonomy" id="696281"/>
    <lineage>
        <taxon>Bacteria</taxon>
        <taxon>Bacillati</taxon>
        <taxon>Bacillota</taxon>
        <taxon>Clostridia</taxon>
        <taxon>Eubacteriales</taxon>
        <taxon>Peptococcaceae</taxon>
        <taxon>Desulforamulus</taxon>
    </lineage>
</organism>
<dbReference type="Gene3D" id="1.10.10.10">
    <property type="entry name" value="Winged helix-like DNA-binding domain superfamily/Winged helix DNA-binding domain"/>
    <property type="match status" value="1"/>
</dbReference>
<dbReference type="GO" id="GO:0003700">
    <property type="term" value="F:DNA-binding transcription factor activity"/>
    <property type="evidence" value="ECO:0007669"/>
    <property type="project" value="InterPro"/>
</dbReference>
<feature type="domain" description="RNA polymerase sigma-70 region 4" evidence="1">
    <location>
        <begin position="112"/>
        <end position="160"/>
    </location>
</feature>
<dbReference type="RefSeq" id="WP_013840409.1">
    <property type="nucleotide sequence ID" value="NC_015589.1"/>
</dbReference>
<dbReference type="InterPro" id="IPR013324">
    <property type="entry name" value="RNA_pol_sigma_r3/r4-like"/>
</dbReference>
<evidence type="ECO:0000313" key="2">
    <source>
        <dbReference type="EMBL" id="AEG58634.1"/>
    </source>
</evidence>
<dbReference type="Pfam" id="PF04545">
    <property type="entry name" value="Sigma70_r4"/>
    <property type="match status" value="1"/>
</dbReference>
<dbReference type="eggNOG" id="COG1595">
    <property type="taxonomic scope" value="Bacteria"/>
</dbReference>
<dbReference type="CDD" id="cd06171">
    <property type="entry name" value="Sigma70_r4"/>
    <property type="match status" value="1"/>
</dbReference>
<dbReference type="Proteomes" id="UP000009234">
    <property type="component" value="Chromosome"/>
</dbReference>
<dbReference type="AlphaFoldDB" id="F6DPG1"/>
<evidence type="ECO:0000259" key="1">
    <source>
        <dbReference type="Pfam" id="PF04545"/>
    </source>
</evidence>
<dbReference type="SUPFAM" id="SSF88659">
    <property type="entry name" value="Sigma3 and sigma4 domains of RNA polymerase sigma factors"/>
    <property type="match status" value="1"/>
</dbReference>
<dbReference type="STRING" id="696281.Desru_0337"/>
<dbReference type="KEGG" id="dru:Desru_0337"/>
<dbReference type="HOGENOM" id="CLU_128089_0_0_9"/>
<dbReference type="InterPro" id="IPR007630">
    <property type="entry name" value="RNA_pol_sigma70_r4"/>
</dbReference>
<dbReference type="EMBL" id="CP002780">
    <property type="protein sequence ID" value="AEG58634.1"/>
    <property type="molecule type" value="Genomic_DNA"/>
</dbReference>